<feature type="active site" description="Nucleophile" evidence="8">
    <location>
        <position position="44"/>
    </location>
</feature>
<dbReference type="RefSeq" id="WP_242872840.1">
    <property type="nucleotide sequence ID" value="NZ_FNWV01000003.1"/>
</dbReference>
<evidence type="ECO:0000256" key="1">
    <source>
        <dbReference type="ARBA" id="ARBA00008987"/>
    </source>
</evidence>
<evidence type="ECO:0000256" key="3">
    <source>
        <dbReference type="ARBA" id="ARBA00022448"/>
    </source>
</evidence>
<feature type="site" description="Contributes to redox potential value" evidence="8">
    <location>
        <position position="42"/>
    </location>
</feature>
<evidence type="ECO:0000256" key="5">
    <source>
        <dbReference type="ARBA" id="ARBA00023157"/>
    </source>
</evidence>
<dbReference type="FunFam" id="3.40.30.10:FF:000001">
    <property type="entry name" value="Thioredoxin"/>
    <property type="match status" value="1"/>
</dbReference>
<dbReference type="InterPro" id="IPR036249">
    <property type="entry name" value="Thioredoxin-like_sf"/>
</dbReference>
<evidence type="ECO:0000256" key="9">
    <source>
        <dbReference type="PIRSR" id="PIRSR000077-4"/>
    </source>
</evidence>
<comment type="similarity">
    <text evidence="1 7">Belongs to the thioredoxin family.</text>
</comment>
<feature type="site" description="Contributes to redox potential value" evidence="8">
    <location>
        <position position="43"/>
    </location>
</feature>
<dbReference type="PANTHER" id="PTHR45663:SF11">
    <property type="entry name" value="GEO12009P1"/>
    <property type="match status" value="1"/>
</dbReference>
<name>A0A1H6ITJ3_RUMFL</name>
<keyword evidence="6 9" id="KW-0676">Redox-active center</keyword>
<dbReference type="GO" id="GO:0015035">
    <property type="term" value="F:protein-disulfide reductase activity"/>
    <property type="evidence" value="ECO:0007669"/>
    <property type="project" value="InterPro"/>
</dbReference>
<feature type="active site" description="Nucleophile" evidence="8">
    <location>
        <position position="41"/>
    </location>
</feature>
<evidence type="ECO:0000259" key="10">
    <source>
        <dbReference type="PROSITE" id="PS51352"/>
    </source>
</evidence>
<evidence type="ECO:0000256" key="4">
    <source>
        <dbReference type="ARBA" id="ARBA00022982"/>
    </source>
</evidence>
<proteinExistence type="inferred from homology"/>
<dbReference type="InterPro" id="IPR013766">
    <property type="entry name" value="Thioredoxin_domain"/>
</dbReference>
<keyword evidence="3" id="KW-0813">Transport</keyword>
<feature type="domain" description="Thioredoxin" evidence="10">
    <location>
        <begin position="6"/>
        <end position="116"/>
    </location>
</feature>
<evidence type="ECO:0000256" key="6">
    <source>
        <dbReference type="ARBA" id="ARBA00023284"/>
    </source>
</evidence>
<evidence type="ECO:0000256" key="2">
    <source>
        <dbReference type="ARBA" id="ARBA00020570"/>
    </source>
</evidence>
<dbReference type="GO" id="GO:0005737">
    <property type="term" value="C:cytoplasm"/>
    <property type="evidence" value="ECO:0007669"/>
    <property type="project" value="TreeGrafter"/>
</dbReference>
<dbReference type="Gene3D" id="3.40.30.10">
    <property type="entry name" value="Glutaredoxin"/>
    <property type="match status" value="1"/>
</dbReference>
<evidence type="ECO:0000313" key="11">
    <source>
        <dbReference type="EMBL" id="SEH52957.1"/>
    </source>
</evidence>
<dbReference type="Proteomes" id="UP000183190">
    <property type="component" value="Unassembled WGS sequence"/>
</dbReference>
<keyword evidence="5 9" id="KW-1015">Disulfide bond</keyword>
<evidence type="ECO:0000256" key="8">
    <source>
        <dbReference type="PIRSR" id="PIRSR000077-1"/>
    </source>
</evidence>
<sequence>MSLSCRKSVTDMPARISKDEFDSEVLSSELPVLADFYSDSCIPCKRMSPILSQLETEYADKIKIVKINTNFEKELVEKYSIQAAPTLILFNKGEEVSRIRGAVKKDEIITLIKEQI</sequence>
<accession>A0A1H6ITJ3</accession>
<feature type="site" description="Contributes to redox potential value" evidence="8">
    <location>
        <position position="35"/>
    </location>
</feature>
<dbReference type="EMBL" id="FNWV01000003">
    <property type="protein sequence ID" value="SEH52957.1"/>
    <property type="molecule type" value="Genomic_DNA"/>
</dbReference>
<dbReference type="PIRSF" id="PIRSF000077">
    <property type="entry name" value="Thioredoxin"/>
    <property type="match status" value="1"/>
</dbReference>
<protein>
    <recommendedName>
        <fullName evidence="2 7">Thioredoxin</fullName>
    </recommendedName>
</protein>
<gene>
    <name evidence="11" type="ORF">SAMN02910265_01297</name>
</gene>
<dbReference type="CDD" id="cd02947">
    <property type="entry name" value="TRX_family"/>
    <property type="match status" value="1"/>
</dbReference>
<dbReference type="AlphaFoldDB" id="A0A1H6ITJ3"/>
<dbReference type="Pfam" id="PF00085">
    <property type="entry name" value="Thioredoxin"/>
    <property type="match status" value="1"/>
</dbReference>
<dbReference type="PROSITE" id="PS51352">
    <property type="entry name" value="THIOREDOXIN_2"/>
    <property type="match status" value="1"/>
</dbReference>
<keyword evidence="4" id="KW-0249">Electron transport</keyword>
<evidence type="ECO:0000256" key="7">
    <source>
        <dbReference type="PIRNR" id="PIRNR000077"/>
    </source>
</evidence>
<dbReference type="PANTHER" id="PTHR45663">
    <property type="entry name" value="GEO12009P1"/>
    <property type="match status" value="1"/>
</dbReference>
<dbReference type="SUPFAM" id="SSF52833">
    <property type="entry name" value="Thioredoxin-like"/>
    <property type="match status" value="1"/>
</dbReference>
<reference evidence="11 12" key="1">
    <citation type="submission" date="2016-10" db="EMBL/GenBank/DDBJ databases">
        <authorList>
            <person name="de Groot N.N."/>
        </authorList>
    </citation>
    <scope>NUCLEOTIDE SEQUENCE [LARGE SCALE GENOMIC DNA]</scope>
    <source>
        <strain evidence="11 12">YAD2003</strain>
    </source>
</reference>
<feature type="disulfide bond" description="Redox-active" evidence="9">
    <location>
        <begin position="41"/>
        <end position="44"/>
    </location>
</feature>
<organism evidence="11 12">
    <name type="scientific">Ruminococcus flavefaciens</name>
    <dbReference type="NCBI Taxonomy" id="1265"/>
    <lineage>
        <taxon>Bacteria</taxon>
        <taxon>Bacillati</taxon>
        <taxon>Bacillota</taxon>
        <taxon>Clostridia</taxon>
        <taxon>Eubacteriales</taxon>
        <taxon>Oscillospiraceae</taxon>
        <taxon>Ruminococcus</taxon>
    </lineage>
</organism>
<dbReference type="InterPro" id="IPR005746">
    <property type="entry name" value="Thioredoxin"/>
</dbReference>
<evidence type="ECO:0000313" key="12">
    <source>
        <dbReference type="Proteomes" id="UP000183190"/>
    </source>
</evidence>